<accession>A0A8J9Z6S8</accession>
<dbReference type="EMBL" id="OV696702">
    <property type="protein sequence ID" value="CAH1248807.1"/>
    <property type="molecule type" value="Genomic_DNA"/>
</dbReference>
<keyword evidence="2" id="KW-0732">Signal</keyword>
<dbReference type="AlphaFoldDB" id="A0A8J9Z6S8"/>
<keyword evidence="1" id="KW-0175">Coiled coil</keyword>
<sequence>MKLSVCVLSLCCLVLVAAIPAPGEEGLQGLLTELKDEVAGIEEQLEVAMEKQDLAEAEEDLLVKIEDFEPELKKRGTGGMRVKKFHSVGK</sequence>
<protein>
    <submittedName>
        <fullName evidence="3">Hypp8426 protein</fullName>
    </submittedName>
</protein>
<feature type="signal peptide" evidence="2">
    <location>
        <begin position="1"/>
        <end position="18"/>
    </location>
</feature>
<feature type="coiled-coil region" evidence="1">
    <location>
        <begin position="24"/>
        <end position="58"/>
    </location>
</feature>
<evidence type="ECO:0000256" key="1">
    <source>
        <dbReference type="SAM" id="Coils"/>
    </source>
</evidence>
<evidence type="ECO:0000313" key="4">
    <source>
        <dbReference type="Proteomes" id="UP000838412"/>
    </source>
</evidence>
<gene>
    <name evidence="3" type="primary">Hypp8426</name>
    <name evidence="3" type="ORF">BLAG_LOCUS10109</name>
</gene>
<organism evidence="3 4">
    <name type="scientific">Branchiostoma lanceolatum</name>
    <name type="common">Common lancelet</name>
    <name type="synonym">Amphioxus lanceolatum</name>
    <dbReference type="NCBI Taxonomy" id="7740"/>
    <lineage>
        <taxon>Eukaryota</taxon>
        <taxon>Metazoa</taxon>
        <taxon>Chordata</taxon>
        <taxon>Cephalochordata</taxon>
        <taxon>Leptocardii</taxon>
        <taxon>Amphioxiformes</taxon>
        <taxon>Branchiostomatidae</taxon>
        <taxon>Branchiostoma</taxon>
    </lineage>
</organism>
<evidence type="ECO:0000256" key="2">
    <source>
        <dbReference type="SAM" id="SignalP"/>
    </source>
</evidence>
<feature type="chain" id="PRO_5035473486" evidence="2">
    <location>
        <begin position="19"/>
        <end position="90"/>
    </location>
</feature>
<name>A0A8J9Z6S8_BRALA</name>
<reference evidence="3" key="1">
    <citation type="submission" date="2022-01" db="EMBL/GenBank/DDBJ databases">
        <authorList>
            <person name="Braso-Vives M."/>
        </authorList>
    </citation>
    <scope>NUCLEOTIDE SEQUENCE</scope>
</reference>
<proteinExistence type="predicted"/>
<keyword evidence="4" id="KW-1185">Reference proteome</keyword>
<dbReference type="Proteomes" id="UP000838412">
    <property type="component" value="Chromosome 17"/>
</dbReference>
<evidence type="ECO:0000313" key="3">
    <source>
        <dbReference type="EMBL" id="CAH1248807.1"/>
    </source>
</evidence>